<reference evidence="2" key="1">
    <citation type="submission" date="2020-01" db="EMBL/GenBank/DDBJ databases">
        <authorList>
            <consortium name="DOE Joint Genome Institute"/>
            <person name="Haridas S."/>
            <person name="Albert R."/>
            <person name="Binder M."/>
            <person name="Bloem J."/>
            <person name="Labutti K."/>
            <person name="Salamov A."/>
            <person name="Andreopoulos B."/>
            <person name="Baker S.E."/>
            <person name="Barry K."/>
            <person name="Bills G."/>
            <person name="Bluhm B.H."/>
            <person name="Cannon C."/>
            <person name="Castanera R."/>
            <person name="Culley D.E."/>
            <person name="Daum C."/>
            <person name="Ezra D."/>
            <person name="Gonzalez J.B."/>
            <person name="Henrissat B."/>
            <person name="Kuo A."/>
            <person name="Liang C."/>
            <person name="Lipzen A."/>
            <person name="Lutzoni F."/>
            <person name="Magnuson J."/>
            <person name="Mondo S."/>
            <person name="Nolan M."/>
            <person name="Ohm R."/>
            <person name="Pangilinan J."/>
            <person name="Park H.-J."/>
            <person name="Ramirez L."/>
            <person name="Alfaro M."/>
            <person name="Sun H."/>
            <person name="Tritt A."/>
            <person name="Yoshinaga Y."/>
            <person name="Zwiers L.-H."/>
            <person name="Turgeon B.G."/>
            <person name="Goodwin S.B."/>
            <person name="Spatafora J.W."/>
            <person name="Crous P.W."/>
            <person name="Grigoriev I.V."/>
        </authorList>
    </citation>
    <scope>NUCLEOTIDE SEQUENCE</scope>
    <source>
        <strain evidence="2">P77</strain>
    </source>
</reference>
<dbReference type="EMBL" id="ML975338">
    <property type="protein sequence ID" value="KAF1832446.1"/>
    <property type="molecule type" value="Genomic_DNA"/>
</dbReference>
<feature type="non-terminal residue" evidence="2">
    <location>
        <position position="140"/>
    </location>
</feature>
<feature type="non-terminal residue" evidence="2">
    <location>
        <position position="1"/>
    </location>
</feature>
<dbReference type="InterPro" id="IPR046497">
    <property type="entry name" value="DUF6590"/>
</dbReference>
<dbReference type="AlphaFoldDB" id="A0A6A5K8U2"/>
<dbReference type="Pfam" id="PF20233">
    <property type="entry name" value="DUF6590"/>
    <property type="match status" value="1"/>
</dbReference>
<gene>
    <name evidence="2" type="ORF">BDW02DRAFT_483724</name>
</gene>
<keyword evidence="3" id="KW-1185">Reference proteome</keyword>
<dbReference type="OrthoDB" id="3559580at2759"/>
<accession>A0A6A5K8U2</accession>
<feature type="domain" description="DUF6590" evidence="1">
    <location>
        <begin position="1"/>
        <end position="140"/>
    </location>
</feature>
<organism evidence="2 3">
    <name type="scientific">Decorospora gaudefroyi</name>
    <dbReference type="NCBI Taxonomy" id="184978"/>
    <lineage>
        <taxon>Eukaryota</taxon>
        <taxon>Fungi</taxon>
        <taxon>Dikarya</taxon>
        <taxon>Ascomycota</taxon>
        <taxon>Pezizomycotina</taxon>
        <taxon>Dothideomycetes</taxon>
        <taxon>Pleosporomycetidae</taxon>
        <taxon>Pleosporales</taxon>
        <taxon>Pleosporineae</taxon>
        <taxon>Pleosporaceae</taxon>
        <taxon>Decorospora</taxon>
    </lineage>
</organism>
<proteinExistence type="predicted"/>
<name>A0A6A5K8U2_9PLEO</name>
<dbReference type="Proteomes" id="UP000800040">
    <property type="component" value="Unassembled WGS sequence"/>
</dbReference>
<evidence type="ECO:0000313" key="2">
    <source>
        <dbReference type="EMBL" id="KAF1832446.1"/>
    </source>
</evidence>
<evidence type="ECO:0000313" key="3">
    <source>
        <dbReference type="Proteomes" id="UP000800040"/>
    </source>
</evidence>
<evidence type="ECO:0000259" key="1">
    <source>
        <dbReference type="Pfam" id="PF20233"/>
    </source>
</evidence>
<protein>
    <recommendedName>
        <fullName evidence="1">DUF6590 domain-containing protein</fullName>
    </recommendedName>
</protein>
<sequence length="140" mass="16120">FYKRGKVFRVLWPELAGDASQNMTIATARTYHENIFCKIRWFVVVREGYDSCTCFRSIQTYGSRGVPRNKEKRHHAIMYTGDVEPQPLPSEQIAGESSMGPSIPVISAAPYHTMDERSRVNFIKVYTVEHYVKTEDFGHV</sequence>